<dbReference type="SUPFAM" id="SSF52096">
    <property type="entry name" value="ClpP/crotonase"/>
    <property type="match status" value="1"/>
</dbReference>
<sequence>MENIQHLPFHSSHFQLRRPSEPSLSSDPTTTPFSSDRSISSTSSPFLANVFLPSIRKLKLRVGGTKRLPRLIGSSIAKELIFTGRKITPKEALSFGLINYCAPTGDAYSKALEIACYINQKGPVAIRMAKRVISHGLEMEIGSGLLERKPLYKGE</sequence>
<dbReference type="EMBL" id="OX465085">
    <property type="protein sequence ID" value="CAI9304321.1"/>
    <property type="molecule type" value="Genomic_DNA"/>
</dbReference>
<dbReference type="InterPro" id="IPR001753">
    <property type="entry name" value="Enoyl-CoA_hydra/iso"/>
</dbReference>
<name>A0AA36A5S6_LACSI</name>
<dbReference type="AlphaFoldDB" id="A0AA36A5S6"/>
<comment type="similarity">
    <text evidence="1">Belongs to the enoyl-CoA hydratase/isomerase family.</text>
</comment>
<keyword evidence="4" id="KW-1185">Reference proteome</keyword>
<feature type="compositionally biased region" description="Low complexity" evidence="2">
    <location>
        <begin position="21"/>
        <end position="41"/>
    </location>
</feature>
<organism evidence="3 4">
    <name type="scientific">Lactuca saligna</name>
    <name type="common">Willowleaf lettuce</name>
    <dbReference type="NCBI Taxonomy" id="75948"/>
    <lineage>
        <taxon>Eukaryota</taxon>
        <taxon>Viridiplantae</taxon>
        <taxon>Streptophyta</taxon>
        <taxon>Embryophyta</taxon>
        <taxon>Tracheophyta</taxon>
        <taxon>Spermatophyta</taxon>
        <taxon>Magnoliopsida</taxon>
        <taxon>eudicotyledons</taxon>
        <taxon>Gunneridae</taxon>
        <taxon>Pentapetalae</taxon>
        <taxon>asterids</taxon>
        <taxon>campanulids</taxon>
        <taxon>Asterales</taxon>
        <taxon>Asteraceae</taxon>
        <taxon>Cichorioideae</taxon>
        <taxon>Cichorieae</taxon>
        <taxon>Lactucinae</taxon>
        <taxon>Lactuca</taxon>
    </lineage>
</organism>
<evidence type="ECO:0000256" key="1">
    <source>
        <dbReference type="ARBA" id="ARBA00005254"/>
    </source>
</evidence>
<evidence type="ECO:0000256" key="2">
    <source>
        <dbReference type="SAM" id="MobiDB-lite"/>
    </source>
</evidence>
<dbReference type="PANTHER" id="PTHR11941:SF171">
    <property type="entry name" value="SD19268P"/>
    <property type="match status" value="1"/>
</dbReference>
<dbReference type="PANTHER" id="PTHR11941">
    <property type="entry name" value="ENOYL-COA HYDRATASE-RELATED"/>
    <property type="match status" value="1"/>
</dbReference>
<dbReference type="GO" id="GO:0005739">
    <property type="term" value="C:mitochondrion"/>
    <property type="evidence" value="ECO:0007669"/>
    <property type="project" value="TreeGrafter"/>
</dbReference>
<dbReference type="Gene3D" id="3.90.226.10">
    <property type="entry name" value="2-enoyl-CoA Hydratase, Chain A, domain 1"/>
    <property type="match status" value="1"/>
</dbReference>
<protein>
    <submittedName>
        <fullName evidence="3">Uncharacterized protein</fullName>
    </submittedName>
</protein>
<gene>
    <name evidence="3" type="ORF">LSALG_LOCUS42707</name>
</gene>
<feature type="region of interest" description="Disordered" evidence="2">
    <location>
        <begin position="14"/>
        <end position="41"/>
    </location>
</feature>
<dbReference type="Proteomes" id="UP001177003">
    <property type="component" value="Chromosome 9"/>
</dbReference>
<proteinExistence type="inferred from homology"/>
<reference evidence="3" key="1">
    <citation type="submission" date="2023-04" db="EMBL/GenBank/DDBJ databases">
        <authorList>
            <person name="Vijverberg K."/>
            <person name="Xiong W."/>
            <person name="Schranz E."/>
        </authorList>
    </citation>
    <scope>NUCLEOTIDE SEQUENCE</scope>
</reference>
<evidence type="ECO:0000313" key="4">
    <source>
        <dbReference type="Proteomes" id="UP001177003"/>
    </source>
</evidence>
<dbReference type="CDD" id="cd06558">
    <property type="entry name" value="crotonase-like"/>
    <property type="match status" value="1"/>
</dbReference>
<evidence type="ECO:0000313" key="3">
    <source>
        <dbReference type="EMBL" id="CAI9304321.1"/>
    </source>
</evidence>
<accession>A0AA36A5S6</accession>
<dbReference type="Pfam" id="PF00378">
    <property type="entry name" value="ECH_1"/>
    <property type="match status" value="1"/>
</dbReference>
<dbReference type="InterPro" id="IPR029045">
    <property type="entry name" value="ClpP/crotonase-like_dom_sf"/>
</dbReference>
<dbReference type="GO" id="GO:0006635">
    <property type="term" value="P:fatty acid beta-oxidation"/>
    <property type="evidence" value="ECO:0007669"/>
    <property type="project" value="TreeGrafter"/>
</dbReference>